<evidence type="ECO:0000313" key="4">
    <source>
        <dbReference type="EMBL" id="OAY72272.1"/>
    </source>
</evidence>
<dbReference type="PANTHER" id="PTHR32166:SF105">
    <property type="entry name" value="HAT DIMERIZATION DOMAIN-CONTAINING PROTEIN"/>
    <property type="match status" value="1"/>
</dbReference>
<dbReference type="Proteomes" id="UP000092600">
    <property type="component" value="Unassembled WGS sequence"/>
</dbReference>
<evidence type="ECO:0008006" key="6">
    <source>
        <dbReference type="Google" id="ProtNLM"/>
    </source>
</evidence>
<proteinExistence type="predicted"/>
<sequence length="507" mass="58243">MSYEIAGKYLDVEVNDIHVWVKNFKQQWEMYGVTLMVVFHKSVYATGEIGEKYIVQVVSDNSTNFKKPEKLIMQRNPHLFWTPCRAHCINLMMFDFGEINQMKKTIDTTQRVSKYLYNHLYVHVLMVKFTEQELVSLGITRLATNFIALNSILQNKNELKFIFVSNEWQTSRYASTADGKSIEQIILSAEFWDYVKEIVDNVEPLCMILRLLDQKKIAQMGHAYYKLRMAKDNIKKKKSVAVSILSKNYRQTLGYPDESGSTPSRKALRNVINRLASDPTHAVLAINKRVQLTEDTIPIPIKWWLQYGGSAKHLKNIVMRVLSQTTTSGGYERNWSTFVLIHTKVRNQLAYAQLEKLFYVHYNMRLRLRCIARKADKNIEWSQGNVQEQTALDEKFQNPADDSNVEFEHLKQGPGHGRPRRTQSQSGKEKTSYIAKRSSTKFRSSKSKKSMTLMDPLDATDALPQDDDSDTSTPADSGLPRSKDECSDDDDTIDSSENGGNFIPSTQ</sequence>
<dbReference type="STRING" id="4615.A0A199V5B4"/>
<dbReference type="Pfam" id="PF05699">
    <property type="entry name" value="Dimer_Tnp_hAT"/>
    <property type="match status" value="1"/>
</dbReference>
<dbReference type="InterPro" id="IPR012337">
    <property type="entry name" value="RNaseH-like_sf"/>
</dbReference>
<dbReference type="InterPro" id="IPR008906">
    <property type="entry name" value="HATC_C_dom"/>
</dbReference>
<dbReference type="AlphaFoldDB" id="A0A199V5B4"/>
<feature type="compositionally biased region" description="Basic residues" evidence="1">
    <location>
        <begin position="438"/>
        <end position="449"/>
    </location>
</feature>
<comment type="caution">
    <text evidence="4">The sequence shown here is derived from an EMBL/GenBank/DDBJ whole genome shotgun (WGS) entry which is preliminary data.</text>
</comment>
<reference evidence="4 5" key="1">
    <citation type="journal article" date="2016" name="DNA Res.">
        <title>The draft genome of MD-2 pineapple using hybrid error correction of long reads.</title>
        <authorList>
            <person name="Redwan R.M."/>
            <person name="Saidin A."/>
            <person name="Kumar S.V."/>
        </authorList>
    </citation>
    <scope>NUCLEOTIDE SEQUENCE [LARGE SCALE GENOMIC DNA]</scope>
    <source>
        <strain evidence="5">cv. MD2</strain>
        <tissue evidence="4">Leaf</tissue>
    </source>
</reference>
<evidence type="ECO:0000259" key="2">
    <source>
        <dbReference type="Pfam" id="PF04937"/>
    </source>
</evidence>
<dbReference type="PANTHER" id="PTHR32166">
    <property type="entry name" value="OSJNBA0013A04.12 PROTEIN"/>
    <property type="match status" value="1"/>
</dbReference>
<dbReference type="InterPro" id="IPR007021">
    <property type="entry name" value="DUF659"/>
</dbReference>
<organism evidence="4 5">
    <name type="scientific">Ananas comosus</name>
    <name type="common">Pineapple</name>
    <name type="synonym">Ananas ananas</name>
    <dbReference type="NCBI Taxonomy" id="4615"/>
    <lineage>
        <taxon>Eukaryota</taxon>
        <taxon>Viridiplantae</taxon>
        <taxon>Streptophyta</taxon>
        <taxon>Embryophyta</taxon>
        <taxon>Tracheophyta</taxon>
        <taxon>Spermatophyta</taxon>
        <taxon>Magnoliopsida</taxon>
        <taxon>Liliopsida</taxon>
        <taxon>Poales</taxon>
        <taxon>Bromeliaceae</taxon>
        <taxon>Bromelioideae</taxon>
        <taxon>Ananas</taxon>
    </lineage>
</organism>
<feature type="domain" description="HAT C-terminal dimerisation" evidence="3">
    <location>
        <begin position="300"/>
        <end position="364"/>
    </location>
</feature>
<feature type="region of interest" description="Disordered" evidence="1">
    <location>
        <begin position="406"/>
        <end position="507"/>
    </location>
</feature>
<evidence type="ECO:0000313" key="5">
    <source>
        <dbReference type="Proteomes" id="UP000092600"/>
    </source>
</evidence>
<feature type="domain" description="DUF659" evidence="2">
    <location>
        <begin position="48"/>
        <end position="112"/>
    </location>
</feature>
<accession>A0A199V5B4</accession>
<dbReference type="GO" id="GO:0046983">
    <property type="term" value="F:protein dimerization activity"/>
    <property type="evidence" value="ECO:0007669"/>
    <property type="project" value="InterPro"/>
</dbReference>
<gene>
    <name evidence="4" type="ORF">ACMD2_15166</name>
</gene>
<dbReference type="SUPFAM" id="SSF53098">
    <property type="entry name" value="Ribonuclease H-like"/>
    <property type="match status" value="1"/>
</dbReference>
<evidence type="ECO:0000259" key="3">
    <source>
        <dbReference type="Pfam" id="PF05699"/>
    </source>
</evidence>
<feature type="compositionally biased region" description="Polar residues" evidence="1">
    <location>
        <begin position="497"/>
        <end position="507"/>
    </location>
</feature>
<protein>
    <recommendedName>
        <fullName evidence="6">DUF659 domain-containing protein</fullName>
    </recommendedName>
</protein>
<name>A0A199V5B4_ANACO</name>
<evidence type="ECO:0000256" key="1">
    <source>
        <dbReference type="SAM" id="MobiDB-lite"/>
    </source>
</evidence>
<dbReference type="Pfam" id="PF04937">
    <property type="entry name" value="DUF659"/>
    <property type="match status" value="1"/>
</dbReference>
<dbReference type="EMBL" id="LSRQ01003176">
    <property type="protein sequence ID" value="OAY72272.1"/>
    <property type="molecule type" value="Genomic_DNA"/>
</dbReference>